<proteinExistence type="predicted"/>
<reference evidence="1 2" key="1">
    <citation type="submission" date="2017-12" db="EMBL/GenBank/DDBJ databases">
        <title>Comparative Functional Genomics of Dry Heat Resistant strains isolated from the Viking Spacecraft.</title>
        <authorList>
            <person name="Seuylemezian A."/>
            <person name="Cooper K."/>
            <person name="Vaishampayan P."/>
        </authorList>
    </citation>
    <scope>NUCLEOTIDE SEQUENCE [LARGE SCALE GENOMIC DNA]</scope>
    <source>
        <strain evidence="1 2">V48-19</strain>
    </source>
</reference>
<evidence type="ECO:0000313" key="2">
    <source>
        <dbReference type="Proteomes" id="UP000234803"/>
    </source>
</evidence>
<dbReference type="AlphaFoldDB" id="A0A9Q2LD44"/>
<dbReference type="EMBL" id="PGUV01000006">
    <property type="protein sequence ID" value="PLS07874.1"/>
    <property type="molecule type" value="Genomic_DNA"/>
</dbReference>
<dbReference type="InterPro" id="IPR025072">
    <property type="entry name" value="Fur_reg_FbpA"/>
</dbReference>
<gene>
    <name evidence="1" type="ORF">CUU63_08140</name>
</gene>
<protein>
    <submittedName>
        <fullName evidence="1">Fur-regulated basic protein FbpA</fullName>
    </submittedName>
</protein>
<comment type="caution">
    <text evidence="1">The sequence shown here is derived from an EMBL/GenBank/DDBJ whole genome shotgun (WGS) entry which is preliminary data.</text>
</comment>
<dbReference type="KEGG" id="bht:DIC78_07670"/>
<organism evidence="1 2">
    <name type="scientific">Bacillus halotolerans</name>
    <dbReference type="NCBI Taxonomy" id="260554"/>
    <lineage>
        <taxon>Bacteria</taxon>
        <taxon>Bacillati</taxon>
        <taxon>Bacillota</taxon>
        <taxon>Bacilli</taxon>
        <taxon>Bacillales</taxon>
        <taxon>Bacillaceae</taxon>
        <taxon>Bacillus</taxon>
    </lineage>
</organism>
<evidence type="ECO:0000313" key="1">
    <source>
        <dbReference type="EMBL" id="PLS07874.1"/>
    </source>
</evidence>
<name>A0A9Q2LD44_9BACI</name>
<dbReference type="Proteomes" id="UP000234803">
    <property type="component" value="Unassembled WGS sequence"/>
</dbReference>
<sequence>MTPQSAEIRKKHLIHLLIQNGIYKKSKRHLYELSLMELESEYKTLSGGARACQSVK</sequence>
<dbReference type="Pfam" id="PF13076">
    <property type="entry name" value="Fur_reg_FbpA"/>
    <property type="match status" value="1"/>
</dbReference>
<accession>A0A9Q2LD44</accession>